<comment type="caution">
    <text evidence="13">The sequence shown here is derived from an EMBL/GenBank/DDBJ whole genome shotgun (WGS) entry which is preliminary data.</text>
</comment>
<dbReference type="Gene3D" id="3.30.450.20">
    <property type="entry name" value="PAS domain"/>
    <property type="match status" value="1"/>
</dbReference>
<keyword evidence="14" id="KW-1185">Reference proteome</keyword>
<dbReference type="InterPro" id="IPR033463">
    <property type="entry name" value="sCache_3"/>
</dbReference>
<dbReference type="SMART" id="SM00283">
    <property type="entry name" value="MA"/>
    <property type="match status" value="1"/>
</dbReference>
<feature type="coiled-coil region" evidence="9">
    <location>
        <begin position="353"/>
        <end position="387"/>
    </location>
</feature>
<dbReference type="PROSITE" id="PS50111">
    <property type="entry name" value="CHEMOTAXIS_TRANSDUC_2"/>
    <property type="match status" value="1"/>
</dbReference>
<feature type="domain" description="Methyl-accepting transducer" evidence="11">
    <location>
        <begin position="402"/>
        <end position="638"/>
    </location>
</feature>
<reference evidence="13 14" key="1">
    <citation type="submission" date="2020-01" db="EMBL/GenBank/DDBJ databases">
        <title>Genome sequence of Desulfovibrio aerotolerans DSM 16695(T).</title>
        <authorList>
            <person name="Karnachuk O."/>
            <person name="Avakyan M."/>
            <person name="Mardanov A."/>
            <person name="Kadnikov V."/>
            <person name="Ravin N."/>
        </authorList>
    </citation>
    <scope>NUCLEOTIDE SEQUENCE [LARGE SCALE GENOMIC DNA]</scope>
    <source>
        <strain evidence="13 14">DSM 16695</strain>
    </source>
</reference>
<dbReference type="GO" id="GO:0005886">
    <property type="term" value="C:plasma membrane"/>
    <property type="evidence" value="ECO:0007669"/>
    <property type="project" value="UniProtKB-SubCell"/>
</dbReference>
<dbReference type="CDD" id="cd06225">
    <property type="entry name" value="HAMP"/>
    <property type="match status" value="1"/>
</dbReference>
<dbReference type="InterPro" id="IPR029151">
    <property type="entry name" value="Sensor-like_sf"/>
</dbReference>
<evidence type="ECO:0000256" key="2">
    <source>
        <dbReference type="ARBA" id="ARBA00022475"/>
    </source>
</evidence>
<evidence type="ECO:0000313" key="14">
    <source>
        <dbReference type="Proteomes" id="UP000482487"/>
    </source>
</evidence>
<dbReference type="GO" id="GO:0006935">
    <property type="term" value="P:chemotaxis"/>
    <property type="evidence" value="ECO:0007669"/>
    <property type="project" value="InterPro"/>
</dbReference>
<dbReference type="PANTHER" id="PTHR32089:SF112">
    <property type="entry name" value="LYSOZYME-LIKE PROTEIN-RELATED"/>
    <property type="match status" value="1"/>
</dbReference>
<dbReference type="InterPro" id="IPR004090">
    <property type="entry name" value="Chemotax_Me-accpt_rcpt"/>
</dbReference>
<evidence type="ECO:0000256" key="5">
    <source>
        <dbReference type="ARBA" id="ARBA00023136"/>
    </source>
</evidence>
<protein>
    <submittedName>
        <fullName evidence="13">HAMP domain-containing protein</fullName>
    </submittedName>
</protein>
<dbReference type="Pfam" id="PF17202">
    <property type="entry name" value="sCache_3_3"/>
    <property type="match status" value="1"/>
</dbReference>
<gene>
    <name evidence="13" type="ORF">GTA51_09570</name>
</gene>
<dbReference type="EMBL" id="WVUD01000014">
    <property type="protein sequence ID" value="MYL83373.1"/>
    <property type="molecule type" value="Genomic_DNA"/>
</dbReference>
<evidence type="ECO:0000256" key="9">
    <source>
        <dbReference type="SAM" id="Coils"/>
    </source>
</evidence>
<comment type="subcellular location">
    <subcellularLocation>
        <location evidence="1">Cell membrane</location>
        <topology evidence="1">Multi-pass membrane protein</topology>
    </subcellularLocation>
</comment>
<keyword evidence="3 10" id="KW-0812">Transmembrane</keyword>
<feature type="domain" description="HAMP" evidence="12">
    <location>
        <begin position="302"/>
        <end position="354"/>
    </location>
</feature>
<dbReference type="Pfam" id="PF00672">
    <property type="entry name" value="HAMP"/>
    <property type="match status" value="1"/>
</dbReference>
<name>A0A7C9ML06_9BACT</name>
<dbReference type="InterPro" id="IPR003660">
    <property type="entry name" value="HAMP_dom"/>
</dbReference>
<dbReference type="Pfam" id="PF00015">
    <property type="entry name" value="MCPsignal"/>
    <property type="match status" value="1"/>
</dbReference>
<dbReference type="PRINTS" id="PR00260">
    <property type="entry name" value="CHEMTRNSDUCR"/>
</dbReference>
<evidence type="ECO:0000256" key="8">
    <source>
        <dbReference type="PROSITE-ProRule" id="PRU00284"/>
    </source>
</evidence>
<keyword evidence="6 8" id="KW-0807">Transducer</keyword>
<dbReference type="RefSeq" id="WP_160960594.1">
    <property type="nucleotide sequence ID" value="NZ_WVUD01000014.1"/>
</dbReference>
<dbReference type="SUPFAM" id="SSF103190">
    <property type="entry name" value="Sensory domain-like"/>
    <property type="match status" value="2"/>
</dbReference>
<dbReference type="AlphaFoldDB" id="A0A7C9ML06"/>
<dbReference type="SUPFAM" id="SSF58104">
    <property type="entry name" value="Methyl-accepting chemotaxis protein (MCP) signaling domain"/>
    <property type="match status" value="1"/>
</dbReference>
<evidence type="ECO:0000259" key="12">
    <source>
        <dbReference type="PROSITE" id="PS50885"/>
    </source>
</evidence>
<dbReference type="Gene3D" id="1.10.287.950">
    <property type="entry name" value="Methyl-accepting chemotaxis protein"/>
    <property type="match status" value="1"/>
</dbReference>
<evidence type="ECO:0000256" key="4">
    <source>
        <dbReference type="ARBA" id="ARBA00022989"/>
    </source>
</evidence>
<dbReference type="FunFam" id="1.10.287.950:FF:000001">
    <property type="entry name" value="Methyl-accepting chemotaxis sensory transducer"/>
    <property type="match status" value="1"/>
</dbReference>
<accession>A0A7C9ML06</accession>
<dbReference type="OrthoDB" id="9814363at2"/>
<proteinExistence type="inferred from homology"/>
<dbReference type="PROSITE" id="PS50885">
    <property type="entry name" value="HAMP"/>
    <property type="match status" value="1"/>
</dbReference>
<evidence type="ECO:0000256" key="1">
    <source>
        <dbReference type="ARBA" id="ARBA00004651"/>
    </source>
</evidence>
<sequence length="682" mass="71383">MRVSISTKVMTLVIASVVATVAIIQCVAFSSVRNGYKAITSQAVRSYLNVFNRQVGDYKDTYLDMARTQASRPTIVDAILAGNADRLRELGQMVLSGGKVDLVVFTDAKATVVARAHTDKAGDNIGNQEGIKRALAGESVSLFEPGNTVGFSLRAYAPVKKDGVVVGVVIIGQDVANNTALVDSVKRDLGAEATIFFGDTRVSTSLLIDGKRAVGTKLDNQAILEAVLRQGKTFFGENRIFGREFRTAYEPLKNGETIVGMVFIGLDITEALAARDAIILQIGLAGLGSMVVFAVLSWLFARVLTRPLLACMAFARAVSKGETNQVLDVSRKDETGVLAKALTAMAGDIRCRMDEVAQAKELAEEEAQRARAEAAKADEACRMAENAKVEGMIHAAGRIESVVEAVTASSEQLAAQIEQSSRGAEDQSKQVAEAAGSMDQLNSTVLEVAKNASQAADSADAARTKAEEGAAVVDAVVKGIATVADQARTLKDDMGALGQKAEGIGAIMDVISDIADQTNLLALNAAIEAARAGDAGRGFAVVADEVRKLAEKTMAATKEVGAAIKGIQDGTQQNVAGFDKAVQNVEAATTMARRSGEALTAIVGLVEVVADQVRSIATAAEEQSAAAEEIGRTVDRINRISGETAQAMHASADAVDSLAGQAKNLHGLVLDMQNEGSGKALA</sequence>
<keyword evidence="2" id="KW-1003">Cell membrane</keyword>
<dbReference type="Gene3D" id="6.10.340.10">
    <property type="match status" value="1"/>
</dbReference>
<evidence type="ECO:0000256" key="7">
    <source>
        <dbReference type="ARBA" id="ARBA00029447"/>
    </source>
</evidence>
<dbReference type="InterPro" id="IPR004089">
    <property type="entry name" value="MCPsignal_dom"/>
</dbReference>
<evidence type="ECO:0000256" key="10">
    <source>
        <dbReference type="SAM" id="Phobius"/>
    </source>
</evidence>
<comment type="similarity">
    <text evidence="7">Belongs to the methyl-accepting chemotaxis (MCP) protein family.</text>
</comment>
<keyword evidence="5 10" id="KW-0472">Membrane</keyword>
<evidence type="ECO:0000256" key="3">
    <source>
        <dbReference type="ARBA" id="ARBA00022692"/>
    </source>
</evidence>
<dbReference type="PANTHER" id="PTHR32089">
    <property type="entry name" value="METHYL-ACCEPTING CHEMOTAXIS PROTEIN MCPB"/>
    <property type="match status" value="1"/>
</dbReference>
<evidence type="ECO:0000313" key="13">
    <source>
        <dbReference type="EMBL" id="MYL83373.1"/>
    </source>
</evidence>
<feature type="transmembrane region" description="Helical" evidence="10">
    <location>
        <begin position="278"/>
        <end position="300"/>
    </location>
</feature>
<keyword evidence="4 10" id="KW-1133">Transmembrane helix</keyword>
<dbReference type="GO" id="GO:0007165">
    <property type="term" value="P:signal transduction"/>
    <property type="evidence" value="ECO:0007669"/>
    <property type="project" value="UniProtKB-KW"/>
</dbReference>
<dbReference type="Proteomes" id="UP000482487">
    <property type="component" value="Unassembled WGS sequence"/>
</dbReference>
<dbReference type="GO" id="GO:0004888">
    <property type="term" value="F:transmembrane signaling receptor activity"/>
    <property type="evidence" value="ECO:0007669"/>
    <property type="project" value="InterPro"/>
</dbReference>
<evidence type="ECO:0000256" key="6">
    <source>
        <dbReference type="ARBA" id="ARBA00023224"/>
    </source>
</evidence>
<keyword evidence="9" id="KW-0175">Coiled coil</keyword>
<dbReference type="SMART" id="SM00304">
    <property type="entry name" value="HAMP"/>
    <property type="match status" value="1"/>
</dbReference>
<organism evidence="13 14">
    <name type="scientific">Solidesulfovibrio aerotolerans</name>
    <dbReference type="NCBI Taxonomy" id="295255"/>
    <lineage>
        <taxon>Bacteria</taxon>
        <taxon>Pseudomonadati</taxon>
        <taxon>Thermodesulfobacteriota</taxon>
        <taxon>Desulfovibrionia</taxon>
        <taxon>Desulfovibrionales</taxon>
        <taxon>Desulfovibrionaceae</taxon>
        <taxon>Solidesulfovibrio</taxon>
    </lineage>
</organism>
<evidence type="ECO:0000259" key="11">
    <source>
        <dbReference type="PROSITE" id="PS50111"/>
    </source>
</evidence>